<dbReference type="PANTHER" id="PTHR42721">
    <property type="entry name" value="SUGAR HYDROLASE-RELATED"/>
    <property type="match status" value="1"/>
</dbReference>
<evidence type="ECO:0000313" key="5">
    <source>
        <dbReference type="EMBL" id="KAL0576685.1"/>
    </source>
</evidence>
<evidence type="ECO:0000256" key="3">
    <source>
        <dbReference type="ARBA" id="ARBA00023295"/>
    </source>
</evidence>
<comment type="similarity">
    <text evidence="1">Belongs to the glycosyl hydrolase 3 family.</text>
</comment>
<keyword evidence="3" id="KW-0326">Glycosidase</keyword>
<feature type="domain" description="Fibronectin type III-like" evidence="4">
    <location>
        <begin position="249"/>
        <end position="319"/>
    </location>
</feature>
<reference evidence="5 6" key="1">
    <citation type="submission" date="2024-02" db="EMBL/GenBank/DDBJ databases">
        <title>A draft genome for the cacao thread blight pathogen Marasmius crinis-equi.</title>
        <authorList>
            <person name="Cohen S.P."/>
            <person name="Baruah I.K."/>
            <person name="Amoako-Attah I."/>
            <person name="Bukari Y."/>
            <person name="Meinhardt L.W."/>
            <person name="Bailey B.A."/>
        </authorList>
    </citation>
    <scope>NUCLEOTIDE SEQUENCE [LARGE SCALE GENOMIC DNA]</scope>
    <source>
        <strain evidence="5 6">GH-76</strain>
    </source>
</reference>
<dbReference type="PANTHER" id="PTHR42721:SF13">
    <property type="entry name" value="EXO-1,4-BETA-XYLOSIDASE XLND"/>
    <property type="match status" value="1"/>
</dbReference>
<dbReference type="EMBL" id="JBAHYK010000207">
    <property type="protein sequence ID" value="KAL0576685.1"/>
    <property type="molecule type" value="Genomic_DNA"/>
</dbReference>
<proteinExistence type="inferred from homology"/>
<evidence type="ECO:0000259" key="4">
    <source>
        <dbReference type="SMART" id="SM01217"/>
    </source>
</evidence>
<dbReference type="Gene3D" id="3.40.50.1700">
    <property type="entry name" value="Glycoside hydrolase family 3 C-terminal domain"/>
    <property type="match status" value="1"/>
</dbReference>
<dbReference type="InterPro" id="IPR013783">
    <property type="entry name" value="Ig-like_fold"/>
</dbReference>
<gene>
    <name evidence="5" type="ORF">V5O48_005284</name>
</gene>
<name>A0ABR3FMR8_9AGAR</name>
<dbReference type="SMART" id="SM01217">
    <property type="entry name" value="Fn3_like"/>
    <property type="match status" value="1"/>
</dbReference>
<organism evidence="5 6">
    <name type="scientific">Marasmius crinis-equi</name>
    <dbReference type="NCBI Taxonomy" id="585013"/>
    <lineage>
        <taxon>Eukaryota</taxon>
        <taxon>Fungi</taxon>
        <taxon>Dikarya</taxon>
        <taxon>Basidiomycota</taxon>
        <taxon>Agaricomycotina</taxon>
        <taxon>Agaricomycetes</taxon>
        <taxon>Agaricomycetidae</taxon>
        <taxon>Agaricales</taxon>
        <taxon>Marasmiineae</taxon>
        <taxon>Marasmiaceae</taxon>
        <taxon>Marasmius</taxon>
    </lineage>
</organism>
<protein>
    <recommendedName>
        <fullName evidence="4">Fibronectin type III-like domain-containing protein</fullName>
    </recommendedName>
</protein>
<dbReference type="InterPro" id="IPR044993">
    <property type="entry name" value="BXL"/>
</dbReference>
<dbReference type="InterPro" id="IPR026891">
    <property type="entry name" value="Fn3-like"/>
</dbReference>
<evidence type="ECO:0000313" key="6">
    <source>
        <dbReference type="Proteomes" id="UP001465976"/>
    </source>
</evidence>
<sequence>MQSNYHGVAPFLISPQQAFKDAGFDVTFVNGTDINSNSTSGFAAALTAAGEADVVIYAGGIDNTIEAESRDRSEITWPGNQLDLISQLASVGKPLIVLQMGGGQVDSSSLKSNDKVNALIWGGYPGQSGGAALVDIITGKQSPAGRLPITQYSATYASQVPMTDMTLRPSDSNPGRTYKWYTGEPVFEFGTGLHYTTFNFTWESTGSDSYDIQDLIQVANSSDVSHVDLGTLDTFEVTVANTGNATSDYVALLFSSTTAGPSPAPLKELVSYTRVKAVAPGQSVTAELKVTLGSIARTDEDGNRVLYPGSYELQLDMNGTIKKTFTLSGSEAQLFAWPKA</sequence>
<dbReference type="Pfam" id="PF01915">
    <property type="entry name" value="Glyco_hydro_3_C"/>
    <property type="match status" value="1"/>
</dbReference>
<dbReference type="InterPro" id="IPR002772">
    <property type="entry name" value="Glyco_hydro_3_C"/>
</dbReference>
<evidence type="ECO:0000256" key="1">
    <source>
        <dbReference type="ARBA" id="ARBA00005336"/>
    </source>
</evidence>
<comment type="caution">
    <text evidence="5">The sequence shown here is derived from an EMBL/GenBank/DDBJ whole genome shotgun (WGS) entry which is preliminary data.</text>
</comment>
<accession>A0ABR3FMR8</accession>
<dbReference type="Gene3D" id="2.60.40.10">
    <property type="entry name" value="Immunoglobulins"/>
    <property type="match status" value="1"/>
</dbReference>
<keyword evidence="6" id="KW-1185">Reference proteome</keyword>
<keyword evidence="2" id="KW-0378">Hydrolase</keyword>
<dbReference type="Pfam" id="PF14310">
    <property type="entry name" value="Fn3-like"/>
    <property type="match status" value="1"/>
</dbReference>
<dbReference type="InterPro" id="IPR036881">
    <property type="entry name" value="Glyco_hydro_3_C_sf"/>
</dbReference>
<evidence type="ECO:0000256" key="2">
    <source>
        <dbReference type="ARBA" id="ARBA00022801"/>
    </source>
</evidence>
<dbReference type="Proteomes" id="UP001465976">
    <property type="component" value="Unassembled WGS sequence"/>
</dbReference>
<dbReference type="SUPFAM" id="SSF52279">
    <property type="entry name" value="Beta-D-glucan exohydrolase, C-terminal domain"/>
    <property type="match status" value="1"/>
</dbReference>